<dbReference type="GeneID" id="65098624"/>
<dbReference type="InterPro" id="IPR011009">
    <property type="entry name" value="Kinase-like_dom_sf"/>
</dbReference>
<keyword evidence="2" id="KW-1133">Transmembrane helix</keyword>
<keyword evidence="4" id="KW-0808">Transferase</keyword>
<evidence type="ECO:0000256" key="1">
    <source>
        <dbReference type="SAM" id="MobiDB-lite"/>
    </source>
</evidence>
<protein>
    <submittedName>
        <fullName evidence="4">Protein kinase</fullName>
    </submittedName>
</protein>
<dbReference type="EMBL" id="CP075546">
    <property type="protein sequence ID" value="QVV88708.1"/>
    <property type="molecule type" value="Genomic_DNA"/>
</dbReference>
<organism evidence="4 5">
    <name type="scientific">Methanospirillum purgamenti</name>
    <dbReference type="NCBI Taxonomy" id="2834276"/>
    <lineage>
        <taxon>Archaea</taxon>
        <taxon>Methanobacteriati</taxon>
        <taxon>Methanobacteriota</taxon>
        <taxon>Stenosarchaea group</taxon>
        <taxon>Methanomicrobia</taxon>
        <taxon>Methanomicrobiales</taxon>
        <taxon>Methanospirillaceae</taxon>
        <taxon>Methanospirillum</taxon>
    </lineage>
</organism>
<dbReference type="AlphaFoldDB" id="A0A8E7EGZ1"/>
<dbReference type="PROSITE" id="PS50011">
    <property type="entry name" value="PROTEIN_KINASE_DOM"/>
    <property type="match status" value="1"/>
</dbReference>
<feature type="region of interest" description="Disordered" evidence="1">
    <location>
        <begin position="276"/>
        <end position="298"/>
    </location>
</feature>
<evidence type="ECO:0000313" key="5">
    <source>
        <dbReference type="Proteomes" id="UP000680656"/>
    </source>
</evidence>
<feature type="domain" description="Protein kinase" evidence="3">
    <location>
        <begin position="558"/>
        <end position="825"/>
    </location>
</feature>
<feature type="compositionally biased region" description="Basic and acidic residues" evidence="1">
    <location>
        <begin position="289"/>
        <end position="298"/>
    </location>
</feature>
<dbReference type="Proteomes" id="UP000680656">
    <property type="component" value="Chromosome"/>
</dbReference>
<dbReference type="SMART" id="SM00220">
    <property type="entry name" value="S_TKc"/>
    <property type="match status" value="1"/>
</dbReference>
<dbReference type="Gene3D" id="3.30.200.20">
    <property type="entry name" value="Phosphorylase Kinase, domain 1"/>
    <property type="match status" value="1"/>
</dbReference>
<dbReference type="GO" id="GO:0004674">
    <property type="term" value="F:protein serine/threonine kinase activity"/>
    <property type="evidence" value="ECO:0007669"/>
    <property type="project" value="TreeGrafter"/>
</dbReference>
<dbReference type="GO" id="GO:0005524">
    <property type="term" value="F:ATP binding"/>
    <property type="evidence" value="ECO:0007669"/>
    <property type="project" value="InterPro"/>
</dbReference>
<dbReference type="Pfam" id="PF00069">
    <property type="entry name" value="Pkinase"/>
    <property type="match status" value="1"/>
</dbReference>
<keyword evidence="2" id="KW-0812">Transmembrane</keyword>
<dbReference type="SUPFAM" id="SSF48452">
    <property type="entry name" value="TPR-like"/>
    <property type="match status" value="1"/>
</dbReference>
<gene>
    <name evidence="4" type="ORF">KHC33_15530</name>
</gene>
<keyword evidence="5" id="KW-1185">Reference proteome</keyword>
<dbReference type="PANTHER" id="PTHR44167:SF30">
    <property type="entry name" value="PHOSPHORYLASE KINASE"/>
    <property type="match status" value="1"/>
</dbReference>
<dbReference type="Gene3D" id="1.10.510.10">
    <property type="entry name" value="Transferase(Phosphotransferase) domain 1"/>
    <property type="match status" value="1"/>
</dbReference>
<dbReference type="Gene3D" id="1.25.40.10">
    <property type="entry name" value="Tetratricopeptide repeat domain"/>
    <property type="match status" value="1"/>
</dbReference>
<evidence type="ECO:0000256" key="2">
    <source>
        <dbReference type="SAM" id="Phobius"/>
    </source>
</evidence>
<dbReference type="PANTHER" id="PTHR44167">
    <property type="entry name" value="OVARIAN-SPECIFIC SERINE/THREONINE-PROTEIN KINASE LOK-RELATED"/>
    <property type="match status" value="1"/>
</dbReference>
<dbReference type="RefSeq" id="WP_214419513.1">
    <property type="nucleotide sequence ID" value="NZ_CP075546.1"/>
</dbReference>
<keyword evidence="2" id="KW-0472">Membrane</keyword>
<evidence type="ECO:0000259" key="3">
    <source>
        <dbReference type="PROSITE" id="PS50011"/>
    </source>
</evidence>
<keyword evidence="4" id="KW-0418">Kinase</keyword>
<dbReference type="SUPFAM" id="SSF56112">
    <property type="entry name" value="Protein kinase-like (PK-like)"/>
    <property type="match status" value="1"/>
</dbReference>
<dbReference type="InterPro" id="IPR000719">
    <property type="entry name" value="Prot_kinase_dom"/>
</dbReference>
<sequence length="825" mass="92201">MVPIIVVVLLVILAIVVPVNAAEEWVNTPGFGPAYVSDTIPDQLLPGHAYPVFITFRNNGLVSWQDEMRRIGLLYEGDLTDVTAIPTFVELSKDLNITPGKTASFGLTLLPVGVPGSYNLSFSVVMRSAIGDQKITESYVKHIKIVPTDGISSPANGSIYVESTLPDLKIFQNSVYVGNIPAIIADVKPGRYEIKAMNGTFERFFSVDVDRGTMTRIMVLDQRDPPVITKKKVGPVSDGTLIGYIEANIPLILIILLIIVVCIGLVIHGLRKRTQLEEEKSKKGKKKQKSDDPDENRLEEEKELLKKIHSKKPIFEGLTSSSIQDGISSGNPSVLTGSGVLKYHPGKLDKSSDKQGIKREISDDKKKGTLLTPTHDLDVNLQNLELKSGSATAFLGISNNSPVPVTVKDQDISAGGFGIVPVDLKEPVDDEPELTLRLRFLAGGSEFFKNISIPYNRGLALLARGVVEKGYEYFKNLLHNDPTNIQGLFYQAMILAKWGLEEESKAVFEEILKIDPSHTEALSELEKLNTKIQKRKENREIQIKPKIAGYPDELFDRYTPIRVLGDDPFATVILVRRNDTGDLRALKIPQNTADIRPSLYTEISLLYQLRHPYVLRMFRAEFSPVMFLELEYVAGARYEGTQRICLSDLPAPLPIDLWLPMIEQISEGLAYIHKQGVRHYHLSPKYILLDEPMTPKISGLIRESLRGAGSSGKEEFFVQAPEQIDPHFFGKTGKKTDIYQLGAIWFWLVTGKIFNHDTLIPESDWEKISFSRFDESLACYDPILQNLTARFKNDRYSSVEFFLKDIHEASINQGIPMSNSFSDAV</sequence>
<proteinExistence type="predicted"/>
<dbReference type="InterPro" id="IPR011990">
    <property type="entry name" value="TPR-like_helical_dom_sf"/>
</dbReference>
<dbReference type="KEGG" id="mrtj:KHC33_15530"/>
<name>A0A8E7EGZ1_9EURY</name>
<feature type="transmembrane region" description="Helical" evidence="2">
    <location>
        <begin position="249"/>
        <end position="270"/>
    </location>
</feature>
<accession>A0A8E7EGZ1</accession>
<reference evidence="4 5" key="1">
    <citation type="submission" date="2021-05" db="EMBL/GenBank/DDBJ databases">
        <title>A novel Methanospirillum isolate from a pyrite-forming mixed culture.</title>
        <authorList>
            <person name="Bunk B."/>
            <person name="Sproer C."/>
            <person name="Spring S."/>
            <person name="Pester M."/>
        </authorList>
    </citation>
    <scope>NUCLEOTIDE SEQUENCE [LARGE SCALE GENOMIC DNA]</scope>
    <source>
        <strain evidence="4 5">J.3.6.1-F.2.7.3</strain>
    </source>
</reference>
<evidence type="ECO:0000313" key="4">
    <source>
        <dbReference type="EMBL" id="QVV88708.1"/>
    </source>
</evidence>